<evidence type="ECO:0000259" key="1">
    <source>
        <dbReference type="Pfam" id="PF24626"/>
    </source>
</evidence>
<accession>A0A484LRV7</accession>
<proteinExistence type="predicted"/>
<dbReference type="InterPro" id="IPR056924">
    <property type="entry name" value="SH3_Tf2-1"/>
</dbReference>
<reference evidence="2 3" key="1">
    <citation type="submission" date="2018-04" db="EMBL/GenBank/DDBJ databases">
        <authorList>
            <person name="Vogel A."/>
        </authorList>
    </citation>
    <scope>NUCLEOTIDE SEQUENCE [LARGE SCALE GENOMIC DNA]</scope>
</reference>
<dbReference type="Proteomes" id="UP000595140">
    <property type="component" value="Unassembled WGS sequence"/>
</dbReference>
<evidence type="ECO:0000313" key="2">
    <source>
        <dbReference type="EMBL" id="VFQ79105.1"/>
    </source>
</evidence>
<sequence>MSFFKVSPWKKVLRFGKIGKLSPRFIGPYPITTKVGPVAYQLELLPELNKIHNGFHVSMLRRYRSDPTHQLPKGAVTLDENLTYEEELVQILAREVKELRNKRVPLVKVFQQQRRRAPLTPPSPNALAGVAVLPSPSHGRFGRNRECSGELLSFDLVPNSSIIRDWIGIVLGAVFRRFDGGCPVVATAGVRAVSGGSDLDPTGLILTDDEIQSHILCDLEDLLRSRGKSLRDYPNMPQANLQRIWTSANRLIFDEMQYDRIALTIEHTRLLRSLNDEQRLAKWIESIGDGNAGDEHDGYAEVIIPDDMLLPSSEDPIATIVNSTYPDFQKIANELSYLQERAILALSVTPQPA</sequence>
<dbReference type="AlphaFoldDB" id="A0A484LRV7"/>
<organism evidence="2 3">
    <name type="scientific">Cuscuta campestris</name>
    <dbReference type="NCBI Taxonomy" id="132261"/>
    <lineage>
        <taxon>Eukaryota</taxon>
        <taxon>Viridiplantae</taxon>
        <taxon>Streptophyta</taxon>
        <taxon>Embryophyta</taxon>
        <taxon>Tracheophyta</taxon>
        <taxon>Spermatophyta</taxon>
        <taxon>Magnoliopsida</taxon>
        <taxon>eudicotyledons</taxon>
        <taxon>Gunneridae</taxon>
        <taxon>Pentapetalae</taxon>
        <taxon>asterids</taxon>
        <taxon>lamiids</taxon>
        <taxon>Solanales</taxon>
        <taxon>Convolvulaceae</taxon>
        <taxon>Cuscuteae</taxon>
        <taxon>Cuscuta</taxon>
        <taxon>Cuscuta subgen. Grammica</taxon>
        <taxon>Cuscuta sect. Cleistogrammica</taxon>
    </lineage>
</organism>
<gene>
    <name evidence="2" type="ORF">CCAM_LOCUS20881</name>
</gene>
<keyword evidence="3" id="KW-1185">Reference proteome</keyword>
<dbReference type="PANTHER" id="PTHR46148">
    <property type="entry name" value="CHROMO DOMAIN-CONTAINING PROTEIN"/>
    <property type="match status" value="1"/>
</dbReference>
<name>A0A484LRV7_9ASTE</name>
<dbReference type="Pfam" id="PF24626">
    <property type="entry name" value="SH3_Tf2-1"/>
    <property type="match status" value="1"/>
</dbReference>
<protein>
    <recommendedName>
        <fullName evidence="1">Tf2-1-like SH3-like domain-containing protein</fullName>
    </recommendedName>
</protein>
<dbReference type="EMBL" id="OOIL02001901">
    <property type="protein sequence ID" value="VFQ79105.1"/>
    <property type="molecule type" value="Genomic_DNA"/>
</dbReference>
<dbReference type="PANTHER" id="PTHR46148:SF44">
    <property type="entry name" value="GAG-POL POLYPROTEIN"/>
    <property type="match status" value="1"/>
</dbReference>
<feature type="domain" description="Tf2-1-like SH3-like" evidence="1">
    <location>
        <begin position="3"/>
        <end position="64"/>
    </location>
</feature>
<dbReference type="OrthoDB" id="1939135at2759"/>
<evidence type="ECO:0000313" key="3">
    <source>
        <dbReference type="Proteomes" id="UP000595140"/>
    </source>
</evidence>